<reference evidence="3 4" key="1">
    <citation type="submission" date="2024-02" db="EMBL/GenBank/DDBJ databases">
        <title>A novel Gemmatimonadota bacterium.</title>
        <authorList>
            <person name="Du Z.-J."/>
            <person name="Ye Y.-Q."/>
        </authorList>
    </citation>
    <scope>NUCLEOTIDE SEQUENCE [LARGE SCALE GENOMIC DNA]</scope>
    <source>
        <strain evidence="3 4">DH-20</strain>
    </source>
</reference>
<proteinExistence type="predicted"/>
<gene>
    <name evidence="3" type="ORF">WI372_17105</name>
</gene>
<evidence type="ECO:0000259" key="1">
    <source>
        <dbReference type="Pfam" id="PF13280"/>
    </source>
</evidence>
<dbReference type="EMBL" id="JBBHLI010000014">
    <property type="protein sequence ID" value="MEK9502717.1"/>
    <property type="molecule type" value="Genomic_DNA"/>
</dbReference>
<accession>A0ABU9EEZ3</accession>
<dbReference type="Proteomes" id="UP001484239">
    <property type="component" value="Unassembled WGS sequence"/>
</dbReference>
<dbReference type="InterPro" id="IPR051534">
    <property type="entry name" value="CBASS_pafABC_assoc_protein"/>
</dbReference>
<dbReference type="Pfam" id="PF13280">
    <property type="entry name" value="WYL"/>
    <property type="match status" value="1"/>
</dbReference>
<dbReference type="PANTHER" id="PTHR34580">
    <property type="match status" value="1"/>
</dbReference>
<dbReference type="InterPro" id="IPR026881">
    <property type="entry name" value="WYL_dom"/>
</dbReference>
<evidence type="ECO:0000259" key="2">
    <source>
        <dbReference type="Pfam" id="PF25583"/>
    </source>
</evidence>
<dbReference type="PROSITE" id="PS52050">
    <property type="entry name" value="WYL"/>
    <property type="match status" value="1"/>
</dbReference>
<dbReference type="InterPro" id="IPR057727">
    <property type="entry name" value="WCX_dom"/>
</dbReference>
<feature type="domain" description="WCX" evidence="2">
    <location>
        <begin position="300"/>
        <end position="350"/>
    </location>
</feature>
<dbReference type="Pfam" id="PF25583">
    <property type="entry name" value="WCX"/>
    <property type="match status" value="1"/>
</dbReference>
<feature type="domain" description="WYL" evidence="1">
    <location>
        <begin position="182"/>
        <end position="249"/>
    </location>
</feature>
<evidence type="ECO:0000313" key="3">
    <source>
        <dbReference type="EMBL" id="MEK9502717.1"/>
    </source>
</evidence>
<dbReference type="PANTHER" id="PTHR34580:SF3">
    <property type="entry name" value="PROTEIN PAFB"/>
    <property type="match status" value="1"/>
</dbReference>
<sequence length="366" mass="41800">MPPAIHKVHRQLDLIALFVSRHYALSRGQIWDEVEGYRVPLQNSDNDASVRRMFERDKKDLLELGFPLEVEEDPRAEPDEQHRYRLSHRDFYLPYLRLIREGAQLEPRPKSSTTPPASLPPEDAWRLAEALHTYRRNPDLPHAGAAESAFRKLTFDLASPDSDFGSASVILSSDDAAARERVERLSEAVRRRRRARFAYHSIGRDEVANRRVEPRALLFKFNRWYLIAHDLDRDARRIFRVSRMSGLEVDDEADAWSPVALDLSEWTAADAWNLPGDEEGETTVDVRMAFPRSLWADRNERGTLVDSLPGGATVRRFTVRSMDPFLRWLLSFGREVEVAAPESVARALGELRARVAELHGDEGGAA</sequence>
<dbReference type="RefSeq" id="WP_405283615.1">
    <property type="nucleotide sequence ID" value="NZ_CP144380.1"/>
</dbReference>
<keyword evidence="4" id="KW-1185">Reference proteome</keyword>
<protein>
    <submittedName>
        <fullName evidence="3">WYL domain-containing protein</fullName>
    </submittedName>
</protein>
<organism evidence="3 4">
    <name type="scientific">Gaopeijia maritima</name>
    <dbReference type="NCBI Taxonomy" id="3119007"/>
    <lineage>
        <taxon>Bacteria</taxon>
        <taxon>Pseudomonadati</taxon>
        <taxon>Gemmatimonadota</taxon>
        <taxon>Longimicrobiia</taxon>
        <taxon>Gaopeijiales</taxon>
        <taxon>Gaopeijiaceae</taxon>
        <taxon>Gaopeijia</taxon>
    </lineage>
</organism>
<name>A0ABU9EEZ3_9BACT</name>
<comment type="caution">
    <text evidence="3">The sequence shown here is derived from an EMBL/GenBank/DDBJ whole genome shotgun (WGS) entry which is preliminary data.</text>
</comment>
<evidence type="ECO:0000313" key="4">
    <source>
        <dbReference type="Proteomes" id="UP001484239"/>
    </source>
</evidence>